<evidence type="ECO:0000313" key="3">
    <source>
        <dbReference type="Proteomes" id="UP000788262"/>
    </source>
</evidence>
<protein>
    <submittedName>
        <fullName evidence="2">Uncharacterized protein</fullName>
    </submittedName>
</protein>
<evidence type="ECO:0000313" key="2">
    <source>
        <dbReference type="EMBL" id="MBN0046656.1"/>
    </source>
</evidence>
<keyword evidence="1" id="KW-0732">Signal</keyword>
<reference evidence="2 3" key="1">
    <citation type="submission" date="2021-02" db="EMBL/GenBank/DDBJ databases">
        <title>Whole genome sequencing of Streptomyces actuosus VRA1.</title>
        <authorList>
            <person name="Sen G."/>
            <person name="Sen A."/>
        </authorList>
    </citation>
    <scope>NUCLEOTIDE SEQUENCE [LARGE SCALE GENOMIC DNA]</scope>
    <source>
        <strain evidence="2 3">VRA1</strain>
    </source>
</reference>
<feature type="signal peptide" evidence="1">
    <location>
        <begin position="1"/>
        <end position="27"/>
    </location>
</feature>
<accession>A0ABS2VUC9</accession>
<name>A0ABS2VUC9_STRAS</name>
<feature type="chain" id="PRO_5047052936" evidence="1">
    <location>
        <begin position="28"/>
        <end position="215"/>
    </location>
</feature>
<dbReference type="EMBL" id="JAFFZS010000017">
    <property type="protein sequence ID" value="MBN0046656.1"/>
    <property type="molecule type" value="Genomic_DNA"/>
</dbReference>
<organism evidence="2 3">
    <name type="scientific">Streptomyces actuosus</name>
    <dbReference type="NCBI Taxonomy" id="1885"/>
    <lineage>
        <taxon>Bacteria</taxon>
        <taxon>Bacillati</taxon>
        <taxon>Actinomycetota</taxon>
        <taxon>Actinomycetes</taxon>
        <taxon>Kitasatosporales</taxon>
        <taxon>Streptomycetaceae</taxon>
        <taxon>Streptomyces</taxon>
    </lineage>
</organism>
<gene>
    <name evidence="2" type="ORF">JS756_21610</name>
</gene>
<evidence type="ECO:0000256" key="1">
    <source>
        <dbReference type="SAM" id="SignalP"/>
    </source>
</evidence>
<sequence length="215" mass="21976">MSPRPRKAAVALAAAAALCLTAAPARAAADPGPFVWTQLTGTYTATGAYAHEPYAVRGGFVRSDMCVTGGTQGALGYVYLNEAHIGSLDPAAPAALVYAPGPFGTRELAAVEWVVKDSGQAAPELFGRTFASDVLPGYFTLAAWIYRTDPDGLFAPWNPAVSCPAAPAGTSGTAGARGAGDTISTAEDAAADPEHSRTGTVGLEQELDTLFDSLL</sequence>
<comment type="caution">
    <text evidence="2">The sequence shown here is derived from an EMBL/GenBank/DDBJ whole genome shotgun (WGS) entry which is preliminary data.</text>
</comment>
<proteinExistence type="predicted"/>
<dbReference type="Proteomes" id="UP000788262">
    <property type="component" value="Unassembled WGS sequence"/>
</dbReference>
<dbReference type="RefSeq" id="WP_205384799.1">
    <property type="nucleotide sequence ID" value="NZ_JAFFZS010000017.1"/>
</dbReference>
<keyword evidence="3" id="KW-1185">Reference proteome</keyword>